<feature type="region of interest" description="Disordered" evidence="1">
    <location>
        <begin position="366"/>
        <end position="389"/>
    </location>
</feature>
<dbReference type="Pfam" id="PF13845">
    <property type="entry name" value="Septum_form"/>
    <property type="match status" value="1"/>
</dbReference>
<keyword evidence="2" id="KW-0472">Membrane</keyword>
<gene>
    <name evidence="5" type="ORF">GCM10020367_41500</name>
</gene>
<feature type="domain" description="DUF4190" evidence="3">
    <location>
        <begin position="42"/>
        <end position="96"/>
    </location>
</feature>
<evidence type="ECO:0000259" key="4">
    <source>
        <dbReference type="Pfam" id="PF13845"/>
    </source>
</evidence>
<evidence type="ECO:0000313" key="6">
    <source>
        <dbReference type="Proteomes" id="UP001499990"/>
    </source>
</evidence>
<sequence length="389" mass="41131">MDIPPPPPAPGHVPQPPQQWSPYRTPYGNPCAPPEPPKTNGLAIGSMVAGIVCCLPPLGLILGVVALVQIKKTGHRGKGMAVAGVVLSSISTLLVLTAIVTGGAADFWRGFRDAAGEAARTKSIDRLHRGDCFDAPGGDGLEGYVTDVRVVPCSGSHEGEVTGTFELEIPGPWPGEGEISAIAAERCWNIAGTYAMDTWAVPESVVTYYFAPDKRGWRLGDRSVTCSLSDDGDGTLDGPLLNDASMLDPHQAAYLGTANAVDGLLYGGPEADEVEDDPEGFRTWAIEVAAALEKGAEQLRSRTWPSVADKAVADRVAEFEAARKEWVTASEVTDDEDLFWTHHDAAHAALKTSTEISIREALVLETTPPKDYEDDTASEEGAAGDGTDA</sequence>
<keyword evidence="2" id="KW-1133">Transmembrane helix</keyword>
<keyword evidence="2" id="KW-0812">Transmembrane</keyword>
<accession>A0ABP6SFG1</accession>
<name>A0ABP6SFG1_9ACTN</name>
<evidence type="ECO:0000313" key="5">
    <source>
        <dbReference type="EMBL" id="GAA3375085.1"/>
    </source>
</evidence>
<feature type="transmembrane region" description="Helical" evidence="2">
    <location>
        <begin position="80"/>
        <end position="100"/>
    </location>
</feature>
<dbReference type="RefSeq" id="WP_345039810.1">
    <property type="nucleotide sequence ID" value="NZ_BAAAYL010000001.1"/>
</dbReference>
<dbReference type="Pfam" id="PF13828">
    <property type="entry name" value="DUF4190"/>
    <property type="match status" value="1"/>
</dbReference>
<protein>
    <submittedName>
        <fullName evidence="5">DUF4190 domain-containing protein</fullName>
    </submittedName>
</protein>
<evidence type="ECO:0000256" key="2">
    <source>
        <dbReference type="SAM" id="Phobius"/>
    </source>
</evidence>
<feature type="domain" description="Septum formation-related" evidence="4">
    <location>
        <begin position="115"/>
        <end position="226"/>
    </location>
</feature>
<evidence type="ECO:0000256" key="1">
    <source>
        <dbReference type="SAM" id="MobiDB-lite"/>
    </source>
</evidence>
<reference evidence="6" key="1">
    <citation type="journal article" date="2019" name="Int. J. Syst. Evol. Microbiol.">
        <title>The Global Catalogue of Microorganisms (GCM) 10K type strain sequencing project: providing services to taxonomists for standard genome sequencing and annotation.</title>
        <authorList>
            <consortium name="The Broad Institute Genomics Platform"/>
            <consortium name="The Broad Institute Genome Sequencing Center for Infectious Disease"/>
            <person name="Wu L."/>
            <person name="Ma J."/>
        </authorList>
    </citation>
    <scope>NUCLEOTIDE SEQUENCE [LARGE SCALE GENOMIC DNA]</scope>
    <source>
        <strain evidence="6">JCM 9651</strain>
    </source>
</reference>
<keyword evidence="6" id="KW-1185">Reference proteome</keyword>
<comment type="caution">
    <text evidence="5">The sequence shown here is derived from an EMBL/GenBank/DDBJ whole genome shotgun (WGS) entry which is preliminary data.</text>
</comment>
<dbReference type="Proteomes" id="UP001499990">
    <property type="component" value="Unassembled WGS sequence"/>
</dbReference>
<feature type="transmembrane region" description="Helical" evidence="2">
    <location>
        <begin position="42"/>
        <end position="68"/>
    </location>
</feature>
<feature type="region of interest" description="Disordered" evidence="1">
    <location>
        <begin position="1"/>
        <end position="32"/>
    </location>
</feature>
<dbReference type="InterPro" id="IPR026004">
    <property type="entry name" value="Septum_form"/>
</dbReference>
<organism evidence="5 6">
    <name type="scientific">Streptomyces sannanensis</name>
    <dbReference type="NCBI Taxonomy" id="285536"/>
    <lineage>
        <taxon>Bacteria</taxon>
        <taxon>Bacillati</taxon>
        <taxon>Actinomycetota</taxon>
        <taxon>Actinomycetes</taxon>
        <taxon>Kitasatosporales</taxon>
        <taxon>Streptomycetaceae</taxon>
        <taxon>Streptomyces</taxon>
    </lineage>
</organism>
<dbReference type="EMBL" id="BAAAYL010000001">
    <property type="protein sequence ID" value="GAA3375085.1"/>
    <property type="molecule type" value="Genomic_DNA"/>
</dbReference>
<proteinExistence type="predicted"/>
<evidence type="ECO:0000259" key="3">
    <source>
        <dbReference type="Pfam" id="PF13828"/>
    </source>
</evidence>
<feature type="compositionally biased region" description="Pro residues" evidence="1">
    <location>
        <begin position="1"/>
        <end position="19"/>
    </location>
</feature>
<dbReference type="InterPro" id="IPR025241">
    <property type="entry name" value="DUF4190"/>
</dbReference>